<dbReference type="SUPFAM" id="SSF56672">
    <property type="entry name" value="DNA/RNA polymerases"/>
    <property type="match status" value="1"/>
</dbReference>
<sequence>MEKCNFNCIIGRDFIKSHNFTIDLNNPQILVKQARVVCQVSSTKQTCSSSLDQIKQKWTNIFAKSPTDIGFTNALPHKIDTGDAKPFKIRPYKIPKSQQNIIEGMIDEMLKSNIISPSTSPWCSPSILVNKKDGGNRLCIDYRRLNSISQKDQYPLPLIDELIDRLSGAKVFSLIDLQSGFWQCSLNPKDKEKTAFCPSPGMGLYHFNVLPFGLSNAPATFQRLMDSII</sequence>
<reference evidence="2 3" key="1">
    <citation type="journal article" date="2014" name="Genome Biol. Evol.">
        <title>The genome of the myxosporean Thelohanellus kitauei shows adaptations to nutrient acquisition within its fish host.</title>
        <authorList>
            <person name="Yang Y."/>
            <person name="Xiong J."/>
            <person name="Zhou Z."/>
            <person name="Huo F."/>
            <person name="Miao W."/>
            <person name="Ran C."/>
            <person name="Liu Y."/>
            <person name="Zhang J."/>
            <person name="Feng J."/>
            <person name="Wang M."/>
            <person name="Wang M."/>
            <person name="Wang L."/>
            <person name="Yao B."/>
        </authorList>
    </citation>
    <scope>NUCLEOTIDE SEQUENCE [LARGE SCALE GENOMIC DNA]</scope>
    <source>
        <strain evidence="2">Wuqing</strain>
    </source>
</reference>
<dbReference type="PANTHER" id="PTHR24559:SF444">
    <property type="entry name" value="REVERSE TRANSCRIPTASE DOMAIN-CONTAINING PROTEIN"/>
    <property type="match status" value="1"/>
</dbReference>
<dbReference type="AlphaFoldDB" id="A0A0C2MIK8"/>
<organism evidence="2 3">
    <name type="scientific">Thelohanellus kitauei</name>
    <name type="common">Myxosporean</name>
    <dbReference type="NCBI Taxonomy" id="669202"/>
    <lineage>
        <taxon>Eukaryota</taxon>
        <taxon>Metazoa</taxon>
        <taxon>Cnidaria</taxon>
        <taxon>Myxozoa</taxon>
        <taxon>Myxosporea</taxon>
        <taxon>Bivalvulida</taxon>
        <taxon>Platysporina</taxon>
        <taxon>Myxobolidae</taxon>
        <taxon>Thelohanellus</taxon>
    </lineage>
</organism>
<comment type="caution">
    <text evidence="2">The sequence shown here is derived from an EMBL/GenBank/DDBJ whole genome shotgun (WGS) entry which is preliminary data.</text>
</comment>
<dbReference type="OMA" id="REDSTHC"/>
<dbReference type="CDD" id="cd01647">
    <property type="entry name" value="RT_LTR"/>
    <property type="match status" value="1"/>
</dbReference>
<gene>
    <name evidence="2" type="ORF">RF11_03593</name>
</gene>
<dbReference type="InterPro" id="IPR043128">
    <property type="entry name" value="Rev_trsase/Diguanyl_cyclase"/>
</dbReference>
<name>A0A0C2MIK8_THEKT</name>
<dbReference type="EMBL" id="JWZT01003375">
    <property type="protein sequence ID" value="KII66926.1"/>
    <property type="molecule type" value="Genomic_DNA"/>
</dbReference>
<evidence type="ECO:0000259" key="1">
    <source>
        <dbReference type="Pfam" id="PF00078"/>
    </source>
</evidence>
<keyword evidence="3" id="KW-1185">Reference proteome</keyword>
<dbReference type="InterPro" id="IPR053134">
    <property type="entry name" value="RNA-dir_DNA_polymerase"/>
</dbReference>
<dbReference type="InterPro" id="IPR000477">
    <property type="entry name" value="RT_dom"/>
</dbReference>
<dbReference type="Gene3D" id="3.30.70.270">
    <property type="match status" value="1"/>
</dbReference>
<dbReference type="InterPro" id="IPR043502">
    <property type="entry name" value="DNA/RNA_pol_sf"/>
</dbReference>
<proteinExistence type="predicted"/>
<dbReference type="Gene3D" id="3.10.10.10">
    <property type="entry name" value="HIV Type 1 Reverse Transcriptase, subunit A, domain 1"/>
    <property type="match status" value="1"/>
</dbReference>
<dbReference type="Pfam" id="PF00078">
    <property type="entry name" value="RVT_1"/>
    <property type="match status" value="1"/>
</dbReference>
<evidence type="ECO:0000313" key="2">
    <source>
        <dbReference type="EMBL" id="KII66926.1"/>
    </source>
</evidence>
<evidence type="ECO:0000313" key="3">
    <source>
        <dbReference type="Proteomes" id="UP000031668"/>
    </source>
</evidence>
<feature type="domain" description="Reverse transcriptase" evidence="1">
    <location>
        <begin position="129"/>
        <end position="228"/>
    </location>
</feature>
<protein>
    <submittedName>
        <fullName evidence="2">Transposon Ty3-G Gag-Pol polyprotein</fullName>
    </submittedName>
</protein>
<dbReference type="OrthoDB" id="420169at2759"/>
<accession>A0A0C2MIK8</accession>
<dbReference type="PANTHER" id="PTHR24559">
    <property type="entry name" value="TRANSPOSON TY3-I GAG-POL POLYPROTEIN"/>
    <property type="match status" value="1"/>
</dbReference>
<dbReference type="Proteomes" id="UP000031668">
    <property type="component" value="Unassembled WGS sequence"/>
</dbReference>